<dbReference type="InterPro" id="IPR040314">
    <property type="entry name" value="DOP1"/>
</dbReference>
<dbReference type="GO" id="GO:0006895">
    <property type="term" value="P:Golgi to endosome transport"/>
    <property type="evidence" value="ECO:0007669"/>
    <property type="project" value="InterPro"/>
</dbReference>
<feature type="compositionally biased region" description="Pro residues" evidence="7">
    <location>
        <begin position="15"/>
        <end position="26"/>
    </location>
</feature>
<dbReference type="InterPro" id="IPR056458">
    <property type="entry name" value="TPR_DOP1_M"/>
</dbReference>
<evidence type="ECO:0000256" key="5">
    <source>
        <dbReference type="ARBA" id="ARBA00023136"/>
    </source>
</evidence>
<dbReference type="Pfam" id="PF04118">
    <property type="entry name" value="Dopey_N"/>
    <property type="match status" value="1"/>
</dbReference>
<dbReference type="Proteomes" id="UP000275078">
    <property type="component" value="Unassembled WGS sequence"/>
</dbReference>
<evidence type="ECO:0000256" key="3">
    <source>
        <dbReference type="ARBA" id="ARBA00022927"/>
    </source>
</evidence>
<dbReference type="GO" id="GO:0015031">
    <property type="term" value="P:protein transport"/>
    <property type="evidence" value="ECO:0007669"/>
    <property type="project" value="UniProtKB-KW"/>
</dbReference>
<evidence type="ECO:0000259" key="10">
    <source>
        <dbReference type="Pfam" id="PF24598"/>
    </source>
</evidence>
<keyword evidence="2" id="KW-0813">Transport</keyword>
<keyword evidence="4" id="KW-0333">Golgi apparatus</keyword>
<comment type="subcellular location">
    <subcellularLocation>
        <location evidence="1">Golgi apparatus membrane</location>
        <topology evidence="1">Peripheral membrane protein</topology>
    </subcellularLocation>
</comment>
<name>A0A3N4IN56_ASCIM</name>
<dbReference type="OrthoDB" id="297643at2759"/>
<sequence length="1761" mass="196477">MALEPGSRSSRASSPLPPRSPSTPGPPERDITKKDPKYKRFAASIERALALFETNALQDWADYISFLGRLLKALQSHPSLPHIPSKELVAKRLAQCLNPRLPSGVHQKTLEVYSFLFQIIGKEGLESDLVIWTPGLTPVLTYASINVKPHYLSLIETYFIPLGKSLRPILKSLILSLLPGIDEEGGEYFDQTLELLELLRRSIDDEVYFWQCFLLATMTSAGKRQGALVWMNRKLPKLDSEEGLASALVKPEPGLLIRAFCAGLQDEQILVQRGFLDLLVGHLPLKCPVLQQLVNEKDLQLLVTAAVSVVLRRDMSLNRRLWVWFLGPDTQEAEAATPITPNPTDHFRQYGAKPLINSLVEMINTTRLEPSERAKPYRICLSLMDRWEVGAPVIPKVFLPIVRSVVSYEKIAPTNEQFMEVLRSAAMFFDGVESRLIWSQIFQTIHASFKQGGDLSSILEGLELLRFIIRKFNVRDEEMITIHAPLATLTLIIESHSGKLANLKPAADKALELCLDILPLISPKPFLAKTATPMRDDLSEKALLEIVKGYYAQNSKVEIANELHSSHMGVILLREAAKLVQKSLEDPEQHAINPKCTIYEKLIKLIPKPPNSEMEAFYNTLLNFVSRPTVQFPALQGVSSLIATLYEKGYIGNKEVDNLIMPIVQHVWGFLSPKSPKFHVEAVQSLWNLQEKLKDQRIEAAISSLMVQSDLSGKYPLKSPEMGRKFGVLWAHSLNQPNYEDILTRPLFLFLDELAVEGKEYYVFARAWLQNLPTTSKLFNVFVTKILSFKFLQAMPQQGVKRPVMEDDEIGVCTYYLQSISTILKYSTTSMLSALATEAVVRGNEVRENKMQSFGFTDEITLQLFLATMSMRAVDCETEATDPEFKLRVSLLQRAALSVLQQLYLSPYSQELASLKLEIPLIAKLQGALDGTDAFVQVSLLDVLYLSLKSSLQPVEVAGPTKQPSFENPRKGSRLSFQMTSNESERPTIFQQPPPPQQLITCLVSGLSSSNSRPVLDSWINFLIECLPLLSEIIFQVLLDIVGCFCRQLKLTFQTIRNSFETEQGQHIDIESSEQTLVSLLNGLEQVLAAAHDKLLQEEAKSSVIKNTHEPTGFFGNMISGAFAAETPHIRNATANNRLTVLLCFQDTVRVCYSIWSWGDAIKKDQLDSESLASFQYTSHRMRSRARRILEHMFAAETLECIETLIELWPARPTKENPRTKLVLKLINVLDGSRPKHTIPAIFNAIYSRTNPAALDSLKKSTLTSELTELEVASFLVEYASSLEDDTMDEIWTDCTVFLKDVLANPFPHRATLPCLLHFTSIIGVKVDNTNFGDQKRLRKDFADLFLRLLSSTATVRPPPPLDLIDASAPQPDLLPYADSKVKNPDDILQILVDIIPSFPTILQDTDRLTSAVNAVSNTYVTLLLRAKNLPPRHVLVSYASLITALSTLPASVSKVWRGDLSSFFSDPKFLQIPSTLLQSQWTPLLSRWVLNDREKLPDLLSRLAPPTTAGVLFGVGATSARAEADRRTDQVLTRITLLILSCPVDTFLPNLPTLESKIVELFDATPTSSPSSATRSTLLILVRAILLRISPQQLSSLWPILTAELEKAFKDIALGSPIDSSPYGVKPTRTSSDNGITASPALENIKQARRLLSQLLSMDLDDFLPLEFLFVKDSIDAVYASEQNIGFGGVVEAVGESAEVDGETKAWARGLAVEVFEGRYRGGRRSDKAVLEEGVWTDLFEEKETVKGGGIVRVGTPLGQ</sequence>
<feature type="domain" description="DOP1 N-terminal" evidence="8">
    <location>
        <begin position="35"/>
        <end position="329"/>
    </location>
</feature>
<dbReference type="Pfam" id="PF24597">
    <property type="entry name" value="TPR_DOP1_M"/>
    <property type="match status" value="1"/>
</dbReference>
<comment type="similarity">
    <text evidence="6">Belongs to the DOP1 family.</text>
</comment>
<protein>
    <submittedName>
        <fullName evidence="11">Uncharacterized protein</fullName>
    </submittedName>
</protein>
<evidence type="ECO:0000259" key="9">
    <source>
        <dbReference type="Pfam" id="PF24597"/>
    </source>
</evidence>
<evidence type="ECO:0000256" key="2">
    <source>
        <dbReference type="ARBA" id="ARBA00022448"/>
    </source>
</evidence>
<gene>
    <name evidence="11" type="ORF">BJ508DRAFT_413681</name>
</gene>
<dbReference type="SUPFAM" id="SSF48371">
    <property type="entry name" value="ARM repeat"/>
    <property type="match status" value="1"/>
</dbReference>
<accession>A0A3N4IN56</accession>
<evidence type="ECO:0000256" key="4">
    <source>
        <dbReference type="ARBA" id="ARBA00023034"/>
    </source>
</evidence>
<keyword evidence="5" id="KW-0472">Membrane</keyword>
<evidence type="ECO:0000256" key="1">
    <source>
        <dbReference type="ARBA" id="ARBA00004395"/>
    </source>
</evidence>
<dbReference type="GO" id="GO:0005802">
    <property type="term" value="C:trans-Golgi network"/>
    <property type="evidence" value="ECO:0007669"/>
    <property type="project" value="TreeGrafter"/>
</dbReference>
<evidence type="ECO:0000313" key="12">
    <source>
        <dbReference type="Proteomes" id="UP000275078"/>
    </source>
</evidence>
<dbReference type="InterPro" id="IPR007249">
    <property type="entry name" value="DOP1_N"/>
</dbReference>
<dbReference type="GO" id="GO:0000139">
    <property type="term" value="C:Golgi membrane"/>
    <property type="evidence" value="ECO:0007669"/>
    <property type="project" value="UniProtKB-SubCell"/>
</dbReference>
<dbReference type="PANTHER" id="PTHR14042:SF24">
    <property type="entry name" value="PROTEIN DOPEY-1 HOMOLOG"/>
    <property type="match status" value="1"/>
</dbReference>
<dbReference type="InterPro" id="IPR016024">
    <property type="entry name" value="ARM-type_fold"/>
</dbReference>
<feature type="domain" description="DOP1-like C-terminal" evidence="10">
    <location>
        <begin position="1275"/>
        <end position="1698"/>
    </location>
</feature>
<evidence type="ECO:0000256" key="6">
    <source>
        <dbReference type="ARBA" id="ARBA00046326"/>
    </source>
</evidence>
<dbReference type="PANTHER" id="PTHR14042">
    <property type="entry name" value="DOPEY-RELATED"/>
    <property type="match status" value="1"/>
</dbReference>
<keyword evidence="3" id="KW-0653">Protein transport</keyword>
<feature type="compositionally biased region" description="Low complexity" evidence="7">
    <location>
        <begin position="1"/>
        <end position="14"/>
    </location>
</feature>
<dbReference type="EMBL" id="ML119667">
    <property type="protein sequence ID" value="RPA83014.1"/>
    <property type="molecule type" value="Genomic_DNA"/>
</dbReference>
<feature type="region of interest" description="Disordered" evidence="7">
    <location>
        <begin position="1"/>
        <end position="36"/>
    </location>
</feature>
<dbReference type="GO" id="GO:0005829">
    <property type="term" value="C:cytosol"/>
    <property type="evidence" value="ECO:0007669"/>
    <property type="project" value="GOC"/>
</dbReference>
<keyword evidence="12" id="KW-1185">Reference proteome</keyword>
<dbReference type="InterPro" id="IPR056457">
    <property type="entry name" value="DOP1_C"/>
</dbReference>
<evidence type="ECO:0000313" key="11">
    <source>
        <dbReference type="EMBL" id="RPA83014.1"/>
    </source>
</evidence>
<dbReference type="STRING" id="1160509.A0A3N4IN56"/>
<evidence type="ECO:0000259" key="8">
    <source>
        <dbReference type="Pfam" id="PF04118"/>
    </source>
</evidence>
<proteinExistence type="inferred from homology"/>
<organism evidence="11 12">
    <name type="scientific">Ascobolus immersus RN42</name>
    <dbReference type="NCBI Taxonomy" id="1160509"/>
    <lineage>
        <taxon>Eukaryota</taxon>
        <taxon>Fungi</taxon>
        <taxon>Dikarya</taxon>
        <taxon>Ascomycota</taxon>
        <taxon>Pezizomycotina</taxon>
        <taxon>Pezizomycetes</taxon>
        <taxon>Pezizales</taxon>
        <taxon>Ascobolaceae</taxon>
        <taxon>Ascobolus</taxon>
    </lineage>
</organism>
<reference evidence="11 12" key="1">
    <citation type="journal article" date="2018" name="Nat. Ecol. Evol.">
        <title>Pezizomycetes genomes reveal the molecular basis of ectomycorrhizal truffle lifestyle.</title>
        <authorList>
            <person name="Murat C."/>
            <person name="Payen T."/>
            <person name="Noel B."/>
            <person name="Kuo A."/>
            <person name="Morin E."/>
            <person name="Chen J."/>
            <person name="Kohler A."/>
            <person name="Krizsan K."/>
            <person name="Balestrini R."/>
            <person name="Da Silva C."/>
            <person name="Montanini B."/>
            <person name="Hainaut M."/>
            <person name="Levati E."/>
            <person name="Barry K.W."/>
            <person name="Belfiori B."/>
            <person name="Cichocki N."/>
            <person name="Clum A."/>
            <person name="Dockter R.B."/>
            <person name="Fauchery L."/>
            <person name="Guy J."/>
            <person name="Iotti M."/>
            <person name="Le Tacon F."/>
            <person name="Lindquist E.A."/>
            <person name="Lipzen A."/>
            <person name="Malagnac F."/>
            <person name="Mello A."/>
            <person name="Molinier V."/>
            <person name="Miyauchi S."/>
            <person name="Poulain J."/>
            <person name="Riccioni C."/>
            <person name="Rubini A."/>
            <person name="Sitrit Y."/>
            <person name="Splivallo R."/>
            <person name="Traeger S."/>
            <person name="Wang M."/>
            <person name="Zifcakova L."/>
            <person name="Wipf D."/>
            <person name="Zambonelli A."/>
            <person name="Paolocci F."/>
            <person name="Nowrousian M."/>
            <person name="Ottonello S."/>
            <person name="Baldrian P."/>
            <person name="Spatafora J.W."/>
            <person name="Henrissat B."/>
            <person name="Nagy L.G."/>
            <person name="Aury J.M."/>
            <person name="Wincker P."/>
            <person name="Grigoriev I.V."/>
            <person name="Bonfante P."/>
            <person name="Martin F.M."/>
        </authorList>
    </citation>
    <scope>NUCLEOTIDE SEQUENCE [LARGE SCALE GENOMIC DNA]</scope>
    <source>
        <strain evidence="11 12">RN42</strain>
    </source>
</reference>
<feature type="domain" description="DOP1-like middle TPR" evidence="9">
    <location>
        <begin position="346"/>
        <end position="551"/>
    </location>
</feature>
<evidence type="ECO:0000256" key="7">
    <source>
        <dbReference type="SAM" id="MobiDB-lite"/>
    </source>
</evidence>
<dbReference type="GO" id="GO:0005768">
    <property type="term" value="C:endosome"/>
    <property type="evidence" value="ECO:0007669"/>
    <property type="project" value="TreeGrafter"/>
</dbReference>
<dbReference type="Pfam" id="PF24598">
    <property type="entry name" value="DOP1_C"/>
    <property type="match status" value="1"/>
</dbReference>